<proteinExistence type="predicted"/>
<organism evidence="2 3">
    <name type="scientific">Roseimaritima multifibrata</name>
    <dbReference type="NCBI Taxonomy" id="1930274"/>
    <lineage>
        <taxon>Bacteria</taxon>
        <taxon>Pseudomonadati</taxon>
        <taxon>Planctomycetota</taxon>
        <taxon>Planctomycetia</taxon>
        <taxon>Pirellulales</taxon>
        <taxon>Pirellulaceae</taxon>
        <taxon>Roseimaritima</taxon>
    </lineage>
</organism>
<accession>A0A517MLZ8</accession>
<reference evidence="2 3" key="1">
    <citation type="submission" date="2019-02" db="EMBL/GenBank/DDBJ databases">
        <title>Deep-cultivation of Planctomycetes and their phenomic and genomic characterization uncovers novel biology.</title>
        <authorList>
            <person name="Wiegand S."/>
            <person name="Jogler M."/>
            <person name="Boedeker C."/>
            <person name="Pinto D."/>
            <person name="Vollmers J."/>
            <person name="Rivas-Marin E."/>
            <person name="Kohn T."/>
            <person name="Peeters S.H."/>
            <person name="Heuer A."/>
            <person name="Rast P."/>
            <person name="Oberbeckmann S."/>
            <person name="Bunk B."/>
            <person name="Jeske O."/>
            <person name="Meyerdierks A."/>
            <person name="Storesund J.E."/>
            <person name="Kallscheuer N."/>
            <person name="Luecker S."/>
            <person name="Lage O.M."/>
            <person name="Pohl T."/>
            <person name="Merkel B.J."/>
            <person name="Hornburger P."/>
            <person name="Mueller R.-W."/>
            <person name="Bruemmer F."/>
            <person name="Labrenz M."/>
            <person name="Spormann A.M."/>
            <person name="Op den Camp H."/>
            <person name="Overmann J."/>
            <person name="Amann R."/>
            <person name="Jetten M.S.M."/>
            <person name="Mascher T."/>
            <person name="Medema M.H."/>
            <person name="Devos D.P."/>
            <person name="Kaster A.-K."/>
            <person name="Ovreas L."/>
            <person name="Rohde M."/>
            <person name="Galperin M.Y."/>
            <person name="Jogler C."/>
        </authorList>
    </citation>
    <scope>NUCLEOTIDE SEQUENCE [LARGE SCALE GENOMIC DNA]</scope>
    <source>
        <strain evidence="2 3">FF011L</strain>
    </source>
</reference>
<dbReference type="SUPFAM" id="SSF56317">
    <property type="entry name" value="Carbon-nitrogen hydrolase"/>
    <property type="match status" value="1"/>
</dbReference>
<gene>
    <name evidence="2" type="ORF">FF011L_47150</name>
</gene>
<dbReference type="OrthoDB" id="9780724at2"/>
<dbReference type="KEGG" id="rml:FF011L_47150"/>
<dbReference type="InterPro" id="IPR036526">
    <property type="entry name" value="C-N_Hydrolase_sf"/>
</dbReference>
<dbReference type="RefSeq" id="WP_145354131.1">
    <property type="nucleotide sequence ID" value="NZ_CP036262.1"/>
</dbReference>
<evidence type="ECO:0000256" key="1">
    <source>
        <dbReference type="SAM" id="MobiDB-lite"/>
    </source>
</evidence>
<dbReference type="AlphaFoldDB" id="A0A517MLZ8"/>
<dbReference type="Proteomes" id="UP000320672">
    <property type="component" value="Chromosome"/>
</dbReference>
<sequence length="1018" mass="116039">MAKRSATTRMKGLPKKFFDRNDLFVAYRKAKQDVFQEKTQANRLAFSEYEKHLNANLETLHSRLTSRTVNWFRDLNFIGDVGFIPKDLHLASTASESESEPHFSQSDPDESWKRQIQAMGGENPTVSFRPMAAFTVDMYIVCTLWVNRVGAHLDACLDNTAKGSRLRRHQRSEETGTIGGLHLDAIGSFPPYYYAYKEWRDDGLKAIRLELEEDRKVIAITMDLTSFYHRIDAGFLLDDAFLEAVRFQELSGHDLTNEERLFTRQLVRAFANWGEEYADSSDAPCVGIPVGPSAPRVIANVLLAEFDQLVQQKLDPIYYARYVDDIFLVIRDHGQFNDGKDVLSHLCERIEPLDFNDDGQELHLKLRYAKDSQLVFQAKKQRIFALSGEIGHDLLDTIQSKIDEISSEWRLLPDLDVLETSPAARALAAGKRPNEDVNTLRKADDLSLNRLSFANLLRDHDQLLNYLPPSEWRSKRHEFYKFAERNVLSPSRVFGLVGYFPRLFGLAVACRDWKQAESLLKRTVRSLTTLKETTTLLTETKTSDTWKKFALTLGRVVHETLIQCYPLSGKKPSDARSVNLLAGQISELLGFESDSERLLIEQSRELFWTDLGRVPFKDGILGYMQIPKCPLPSWEGGIPDEQRERHAAIREFVKSVGQDVKKTRPLLLPTRPLSVAEITELDQSTVSDLTKLKKFVHAIRGTWVRPANDHEDGDWSTATRVTIGLGERKRQPRIAITSLAVGDSSWAMAAAGKPDLSASRYKCLTKLVNSIIKSKTRPDYVLLPELSVPRRWLPGIASKLLRQRISLIAGAEYRYDKSVVFNEAAIYLVDNRVGYASAHTVIWQQKGLPAHHEREELRSKFGLKLAEPQSSRCLKRVYNHFGFEFGTLICSELTDIEHRQIFRGQVDGLFVLSWNQDLESFGSLIESASLDVHCFMALVNNRKYGDSRVRAPYKDAWERERARIKGGMDDYFVIVELDIDAIRDFHSHQLPPLGDRAKFKPTPEGFKISKSRKRIPGT</sequence>
<keyword evidence="3" id="KW-1185">Reference proteome</keyword>
<feature type="compositionally biased region" description="Polar residues" evidence="1">
    <location>
        <begin position="94"/>
        <end position="106"/>
    </location>
</feature>
<dbReference type="Gene3D" id="3.60.110.10">
    <property type="entry name" value="Carbon-nitrogen hydrolase"/>
    <property type="match status" value="1"/>
</dbReference>
<feature type="region of interest" description="Disordered" evidence="1">
    <location>
        <begin position="94"/>
        <end position="113"/>
    </location>
</feature>
<name>A0A517MLZ8_9BACT</name>
<protein>
    <recommendedName>
        <fullName evidence="4">Reverse transcriptase (RNA-dependent DNA polymerase)</fullName>
    </recommendedName>
</protein>
<evidence type="ECO:0008006" key="4">
    <source>
        <dbReference type="Google" id="ProtNLM"/>
    </source>
</evidence>
<evidence type="ECO:0000313" key="2">
    <source>
        <dbReference type="EMBL" id="QDS95914.1"/>
    </source>
</evidence>
<dbReference type="CDD" id="cd01646">
    <property type="entry name" value="RT_Bac_retron_I"/>
    <property type="match status" value="1"/>
</dbReference>
<dbReference type="EMBL" id="CP036262">
    <property type="protein sequence ID" value="QDS95914.1"/>
    <property type="molecule type" value="Genomic_DNA"/>
</dbReference>
<evidence type="ECO:0000313" key="3">
    <source>
        <dbReference type="Proteomes" id="UP000320672"/>
    </source>
</evidence>